<sequence>EIFELITGKVYAQKMPPGGQVDYLMEGPWNSLEVLKRKKRLIWRQSRACLPVEIPAAIGWTQVNIAHALAGDNARDDLTLEEARPIAEEHMGISAEDYTRRVVEWHARCPLSFRFARGPKYPCGCTCVLPLTPEAYEAVRNGERASYECGSDDFQLPSRHLLVEICTERLASQRVETCNTTLPLMASIHLQLSHLSVLHAHKRGTRIHLLSFAATPLARQRLEKQGFKPTGAIMPRSGVKIMERTFSTASAGGIEAATVMWFIWLHYVTPAD</sequence>
<evidence type="ECO:0000313" key="1">
    <source>
        <dbReference type="EMBL" id="VAX42175.1"/>
    </source>
</evidence>
<organism evidence="1">
    <name type="scientific">hydrothermal vent metagenome</name>
    <dbReference type="NCBI Taxonomy" id="652676"/>
    <lineage>
        <taxon>unclassified sequences</taxon>
        <taxon>metagenomes</taxon>
        <taxon>ecological metagenomes</taxon>
    </lineage>
</organism>
<proteinExistence type="predicted"/>
<dbReference type="EMBL" id="UOGK01000653">
    <property type="protein sequence ID" value="VAX42175.1"/>
    <property type="molecule type" value="Genomic_DNA"/>
</dbReference>
<accession>A0A3B1E6R7</accession>
<reference evidence="1" key="1">
    <citation type="submission" date="2018-06" db="EMBL/GenBank/DDBJ databases">
        <authorList>
            <person name="Zhirakovskaya E."/>
        </authorList>
    </citation>
    <scope>NUCLEOTIDE SEQUENCE</scope>
</reference>
<gene>
    <name evidence="1" type="ORF">MNBD_PLANCTO03-2249</name>
</gene>
<feature type="non-terminal residue" evidence="1">
    <location>
        <position position="1"/>
    </location>
</feature>
<dbReference type="AlphaFoldDB" id="A0A3B1E6R7"/>
<name>A0A3B1E6R7_9ZZZZ</name>
<protein>
    <submittedName>
        <fullName evidence="1">Uncharacterized protein</fullName>
    </submittedName>
</protein>